<dbReference type="AlphaFoldDB" id="A0A5C0B540"/>
<keyword evidence="2" id="KW-0812">Transmembrane</keyword>
<protein>
    <submittedName>
        <fullName evidence="3">DUF454 domain-containing protein</fullName>
    </submittedName>
</protein>
<keyword evidence="2" id="KW-1133">Transmembrane helix</keyword>
<sequence length="155" mass="16846">MASSAPNVGQDGAHPSKTPPETNLPDAKPAHPAVRWLWLILAYVSLGLAVIAVFLPGIPSTEFVLLAAWAASKGSPRLRAWLLRHRLFGPIIHNWHNGRVVTRRAKLGASLSMSVALGIMLWTLPDHRILVAVLAVGMACGAAWMWSRPERVRDA</sequence>
<feature type="transmembrane region" description="Helical" evidence="2">
    <location>
        <begin position="129"/>
        <end position="146"/>
    </location>
</feature>
<evidence type="ECO:0000313" key="4">
    <source>
        <dbReference type="Proteomes" id="UP000325161"/>
    </source>
</evidence>
<proteinExistence type="predicted"/>
<reference evidence="3 4" key="1">
    <citation type="submission" date="2019-08" db="EMBL/GenBank/DDBJ databases">
        <title>Amphibian skin-associated Pigmentiphaga: genome sequence and occurrence across geography and hosts.</title>
        <authorList>
            <person name="Bletz M.C."/>
            <person name="Bunk B."/>
            <person name="Sproeer C."/>
            <person name="Biwer P."/>
            <person name="Reiter S."/>
            <person name="Rabemananjara F.C.E."/>
            <person name="Schulz S."/>
            <person name="Overmann J."/>
            <person name="Vences M."/>
        </authorList>
    </citation>
    <scope>NUCLEOTIDE SEQUENCE [LARGE SCALE GENOMIC DNA]</scope>
    <source>
        <strain evidence="3 4">Mada1488</strain>
    </source>
</reference>
<dbReference type="InterPro" id="IPR007401">
    <property type="entry name" value="DUF454"/>
</dbReference>
<dbReference type="Proteomes" id="UP000325161">
    <property type="component" value="Chromosome"/>
</dbReference>
<accession>A0A5C0B540</accession>
<keyword evidence="2" id="KW-0472">Membrane</keyword>
<evidence type="ECO:0000313" key="3">
    <source>
        <dbReference type="EMBL" id="QEI09345.1"/>
    </source>
</evidence>
<organism evidence="3 4">
    <name type="scientific">Pigmentiphaga aceris</name>
    <dbReference type="NCBI Taxonomy" id="1940612"/>
    <lineage>
        <taxon>Bacteria</taxon>
        <taxon>Pseudomonadati</taxon>
        <taxon>Pseudomonadota</taxon>
        <taxon>Betaproteobacteria</taxon>
        <taxon>Burkholderiales</taxon>
        <taxon>Alcaligenaceae</taxon>
        <taxon>Pigmentiphaga</taxon>
    </lineage>
</organism>
<dbReference type="EMBL" id="CP043046">
    <property type="protein sequence ID" value="QEI09345.1"/>
    <property type="molecule type" value="Genomic_DNA"/>
</dbReference>
<feature type="region of interest" description="Disordered" evidence="1">
    <location>
        <begin position="1"/>
        <end position="27"/>
    </location>
</feature>
<keyword evidence="4" id="KW-1185">Reference proteome</keyword>
<evidence type="ECO:0000256" key="1">
    <source>
        <dbReference type="SAM" id="MobiDB-lite"/>
    </source>
</evidence>
<evidence type="ECO:0000256" key="2">
    <source>
        <dbReference type="SAM" id="Phobius"/>
    </source>
</evidence>
<gene>
    <name evidence="3" type="ORF">FXN63_15405</name>
</gene>
<name>A0A5C0B540_9BURK</name>
<dbReference type="OrthoDB" id="9816293at2"/>
<dbReference type="KEGG" id="pacr:FXN63_15405"/>
<dbReference type="PANTHER" id="PTHR35813:SF1">
    <property type="entry name" value="INNER MEMBRANE PROTEIN YBAN"/>
    <property type="match status" value="1"/>
</dbReference>
<dbReference type="GO" id="GO:0005886">
    <property type="term" value="C:plasma membrane"/>
    <property type="evidence" value="ECO:0007669"/>
    <property type="project" value="TreeGrafter"/>
</dbReference>
<feature type="transmembrane region" description="Helical" evidence="2">
    <location>
        <begin position="36"/>
        <end position="55"/>
    </location>
</feature>
<feature type="transmembrane region" description="Helical" evidence="2">
    <location>
        <begin position="105"/>
        <end position="123"/>
    </location>
</feature>
<dbReference type="Pfam" id="PF04304">
    <property type="entry name" value="DUF454"/>
    <property type="match status" value="1"/>
</dbReference>
<dbReference type="PANTHER" id="PTHR35813">
    <property type="entry name" value="INNER MEMBRANE PROTEIN YBAN"/>
    <property type="match status" value="1"/>
</dbReference>